<accession>A0AA43TY84</accession>
<comment type="caution">
    <text evidence="6">The sequence shown here is derived from an EMBL/GenBank/DDBJ whole genome shotgun (WGS) entry which is preliminary data.</text>
</comment>
<sequence length="286" mass="31695">MAPRSKAAVRRARGHISNADIPRNDDSAQLLYDSDKPQPTPLYPQYHPSRPASITDAEKRSIALYRQMRDEIQNGPSYTILDEARDGIIAKETALQRKKRTASESVDPFNSMPKWSQRYTKKRRVLPDLTTRSYGMILPVDGGCARAQYFEHFWMMVLKFFPAELHGTLSPTAHGPRARVQPRTNHGALRSNGAMVDGPDDDTHNTAPSSDDEDASTKPGNGKRKPTASGEGNNDEQDELGEEDVDDEFDDDEDGGDYNAEQYFDDGGDDGGDDYDAGGDGTGYFE</sequence>
<organism evidence="6 7">
    <name type="scientific">Ramalina farinacea</name>
    <dbReference type="NCBI Taxonomy" id="258253"/>
    <lineage>
        <taxon>Eukaryota</taxon>
        <taxon>Fungi</taxon>
        <taxon>Dikarya</taxon>
        <taxon>Ascomycota</taxon>
        <taxon>Pezizomycotina</taxon>
        <taxon>Lecanoromycetes</taxon>
        <taxon>OSLEUM clade</taxon>
        <taxon>Lecanoromycetidae</taxon>
        <taxon>Lecanorales</taxon>
        <taxon>Lecanorineae</taxon>
        <taxon>Ramalinaceae</taxon>
        <taxon>Ramalina</taxon>
    </lineage>
</organism>
<evidence type="ECO:0000313" key="7">
    <source>
        <dbReference type="Proteomes" id="UP001161017"/>
    </source>
</evidence>
<reference evidence="6" key="1">
    <citation type="journal article" date="2023" name="Genome Biol. Evol.">
        <title>First Whole Genome Sequence and Flow Cytometry Genome Size Data for the Lichen-Forming Fungus Ramalina farinacea (Ascomycota).</title>
        <authorList>
            <person name="Llewellyn T."/>
            <person name="Mian S."/>
            <person name="Hill R."/>
            <person name="Leitch I.J."/>
            <person name="Gaya E."/>
        </authorList>
    </citation>
    <scope>NUCLEOTIDE SEQUENCE</scope>
    <source>
        <strain evidence="6">LIQ254RAFAR</strain>
    </source>
</reference>
<evidence type="ECO:0000256" key="2">
    <source>
        <dbReference type="ARBA" id="ARBA00008352"/>
    </source>
</evidence>
<dbReference type="Proteomes" id="UP001161017">
    <property type="component" value="Unassembled WGS sequence"/>
</dbReference>
<comment type="subunit">
    <text evidence="4">Component of the RNA polymerase III (Pol III) complex.</text>
</comment>
<gene>
    <name evidence="6" type="primary">RPC31</name>
    <name evidence="6" type="ORF">OHK93_003592</name>
</gene>
<dbReference type="GO" id="GO:0006383">
    <property type="term" value="P:transcription by RNA polymerase III"/>
    <property type="evidence" value="ECO:0007669"/>
    <property type="project" value="UniProtKB-UniRule"/>
</dbReference>
<evidence type="ECO:0000256" key="3">
    <source>
        <dbReference type="ARBA" id="ARBA00023242"/>
    </source>
</evidence>
<dbReference type="PANTHER" id="PTHR15367">
    <property type="entry name" value="DNA-DIRECTED RNA POLYMERASE III"/>
    <property type="match status" value="1"/>
</dbReference>
<dbReference type="InterPro" id="IPR024661">
    <property type="entry name" value="RNA_pol_III_Rpc31"/>
</dbReference>
<proteinExistence type="inferred from homology"/>
<keyword evidence="6" id="KW-0804">Transcription</keyword>
<feature type="region of interest" description="Disordered" evidence="5">
    <location>
        <begin position="172"/>
        <end position="286"/>
    </location>
</feature>
<comment type="subcellular location">
    <subcellularLocation>
        <location evidence="1 4">Nucleus</location>
    </subcellularLocation>
</comment>
<comment type="function">
    <text evidence="4">DNA-dependent RNA polymerase catalyzes the transcription of DNA into RNA using the four ribonucleoside triphosphates as substrates. Specific peripheric component of RNA polymerase III which synthesizes small RNAs, such as 5S rRNA and tRNAs.</text>
</comment>
<dbReference type="EMBL" id="JAPUFD010000018">
    <property type="protein sequence ID" value="MDI1492378.1"/>
    <property type="molecule type" value="Genomic_DNA"/>
</dbReference>
<feature type="compositionally biased region" description="Acidic residues" evidence="5">
    <location>
        <begin position="233"/>
        <end position="256"/>
    </location>
</feature>
<comment type="similarity">
    <text evidence="2 4">Belongs to the eukaryotic RPC7 RNA polymerase subunit family.</text>
</comment>
<evidence type="ECO:0000256" key="1">
    <source>
        <dbReference type="ARBA" id="ARBA00004123"/>
    </source>
</evidence>
<protein>
    <recommendedName>
        <fullName evidence="4">DNA-directed RNA polymerase III subunit</fullName>
    </recommendedName>
</protein>
<evidence type="ECO:0000256" key="4">
    <source>
        <dbReference type="PIRNR" id="PIRNR000777"/>
    </source>
</evidence>
<dbReference type="AlphaFoldDB" id="A0AA43TY84"/>
<evidence type="ECO:0000256" key="5">
    <source>
        <dbReference type="SAM" id="MobiDB-lite"/>
    </source>
</evidence>
<dbReference type="GO" id="GO:0005666">
    <property type="term" value="C:RNA polymerase III complex"/>
    <property type="evidence" value="ECO:0007669"/>
    <property type="project" value="UniProtKB-UniRule"/>
</dbReference>
<dbReference type="PANTHER" id="PTHR15367:SF2">
    <property type="entry name" value="DNA-DIRECTED RNA POLYMERASE III SUBUNIT"/>
    <property type="match status" value="1"/>
</dbReference>
<feature type="compositionally biased region" description="Acidic residues" evidence="5">
    <location>
        <begin position="263"/>
        <end position="277"/>
    </location>
</feature>
<keyword evidence="6" id="KW-0240">DNA-directed RNA polymerase</keyword>
<keyword evidence="7" id="KW-1185">Reference proteome</keyword>
<dbReference type="PIRSF" id="PIRSF000777">
    <property type="entry name" value="RNA_polIII_C31"/>
    <property type="match status" value="1"/>
</dbReference>
<evidence type="ECO:0000313" key="6">
    <source>
        <dbReference type="EMBL" id="MDI1492378.1"/>
    </source>
</evidence>
<dbReference type="Pfam" id="PF11705">
    <property type="entry name" value="RNA_pol_3_Rpc31"/>
    <property type="match status" value="2"/>
</dbReference>
<keyword evidence="3 4" id="KW-0539">Nucleus</keyword>
<name>A0AA43TY84_9LECA</name>
<feature type="region of interest" description="Disordered" evidence="5">
    <location>
        <begin position="1"/>
        <end position="54"/>
    </location>
</feature>